<comment type="caution">
    <text evidence="4">The sequence shown here is derived from an EMBL/GenBank/DDBJ whole genome shotgun (WGS) entry which is preliminary data.</text>
</comment>
<dbReference type="SUPFAM" id="SSF49313">
    <property type="entry name" value="Cadherin-like"/>
    <property type="match status" value="1"/>
</dbReference>
<dbReference type="Pfam" id="PF00028">
    <property type="entry name" value="Cadherin"/>
    <property type="match status" value="1"/>
</dbReference>
<accession>A0ABW0HWU8</accession>
<proteinExistence type="predicted"/>
<dbReference type="PANTHER" id="PTHR24026:SF126">
    <property type="entry name" value="PROTOCADHERIN FAT 4"/>
    <property type="match status" value="1"/>
</dbReference>
<evidence type="ECO:0000313" key="5">
    <source>
        <dbReference type="Proteomes" id="UP001596113"/>
    </source>
</evidence>
<dbReference type="EMBL" id="JBHSMI010000030">
    <property type="protein sequence ID" value="MFC5405716.1"/>
    <property type="molecule type" value="Genomic_DNA"/>
</dbReference>
<sequence>MSVSGGTDSVKLKPAATKAGSKIEVINLISPQTCLTMICTMGADGDYTVSLKEEHRQTDIIVKVTATDGLSTMVYTVRITRGIYNQDPVAIGPSFPSVAENQAPGTVVATLTATDYDIGESFTLSLVEGSGSTDNAFFEIVGDQLRTLQSFDYESKSSYNVRIRVSDRFVFTFEQAFTILIYNLPDPV</sequence>
<dbReference type="InterPro" id="IPR025883">
    <property type="entry name" value="Cadherin-like_domain"/>
</dbReference>
<keyword evidence="2" id="KW-1133">Transmembrane helix</keyword>
<feature type="domain" description="Cadherin" evidence="3">
    <location>
        <begin position="97"/>
        <end position="188"/>
    </location>
</feature>
<dbReference type="InterPro" id="IPR002126">
    <property type="entry name" value="Cadherin-like_dom"/>
</dbReference>
<dbReference type="Gene3D" id="2.60.40.60">
    <property type="entry name" value="Cadherins"/>
    <property type="match status" value="1"/>
</dbReference>
<evidence type="ECO:0000256" key="2">
    <source>
        <dbReference type="ARBA" id="ARBA00022989"/>
    </source>
</evidence>
<dbReference type="CDD" id="cd11304">
    <property type="entry name" value="Cadherin_repeat"/>
    <property type="match status" value="1"/>
</dbReference>
<gene>
    <name evidence="4" type="ORF">ACFPOF_23470</name>
</gene>
<keyword evidence="2" id="KW-0472">Membrane</keyword>
<evidence type="ECO:0000259" key="3">
    <source>
        <dbReference type="PROSITE" id="PS50268"/>
    </source>
</evidence>
<dbReference type="PROSITE" id="PS50268">
    <property type="entry name" value="CADHERIN_2"/>
    <property type="match status" value="1"/>
</dbReference>
<dbReference type="RefSeq" id="WP_378137247.1">
    <property type="nucleotide sequence ID" value="NZ_JBHSMI010000030.1"/>
</dbReference>
<keyword evidence="1" id="KW-0812">Transmembrane</keyword>
<name>A0ABW0HWU8_9BACL</name>
<dbReference type="InterPro" id="IPR015919">
    <property type="entry name" value="Cadherin-like_sf"/>
</dbReference>
<protein>
    <submittedName>
        <fullName evidence="4">Cadherin repeat domain-containing protein</fullName>
    </submittedName>
</protein>
<evidence type="ECO:0000313" key="4">
    <source>
        <dbReference type="EMBL" id="MFC5405716.1"/>
    </source>
</evidence>
<evidence type="ECO:0000256" key="1">
    <source>
        <dbReference type="ARBA" id="ARBA00022692"/>
    </source>
</evidence>
<organism evidence="4 5">
    <name type="scientific">Cohnella soli</name>
    <dbReference type="NCBI Taxonomy" id="425005"/>
    <lineage>
        <taxon>Bacteria</taxon>
        <taxon>Bacillati</taxon>
        <taxon>Bacillota</taxon>
        <taxon>Bacilli</taxon>
        <taxon>Bacillales</taxon>
        <taxon>Paenibacillaceae</taxon>
        <taxon>Cohnella</taxon>
    </lineage>
</organism>
<keyword evidence="5" id="KW-1185">Reference proteome</keyword>
<dbReference type="Proteomes" id="UP001596113">
    <property type="component" value="Unassembled WGS sequence"/>
</dbReference>
<dbReference type="Pfam" id="PF12733">
    <property type="entry name" value="Cadherin-like"/>
    <property type="match status" value="1"/>
</dbReference>
<dbReference type="PANTHER" id="PTHR24026">
    <property type="entry name" value="FAT ATYPICAL CADHERIN-RELATED"/>
    <property type="match status" value="1"/>
</dbReference>
<dbReference type="PRINTS" id="PR00205">
    <property type="entry name" value="CADHERIN"/>
</dbReference>
<reference evidence="5" key="1">
    <citation type="journal article" date="2019" name="Int. J. Syst. Evol. Microbiol.">
        <title>The Global Catalogue of Microorganisms (GCM) 10K type strain sequencing project: providing services to taxonomists for standard genome sequencing and annotation.</title>
        <authorList>
            <consortium name="The Broad Institute Genomics Platform"/>
            <consortium name="The Broad Institute Genome Sequencing Center for Infectious Disease"/>
            <person name="Wu L."/>
            <person name="Ma J."/>
        </authorList>
    </citation>
    <scope>NUCLEOTIDE SEQUENCE [LARGE SCALE GENOMIC DNA]</scope>
    <source>
        <strain evidence="5">CGMCC 1.18575</strain>
    </source>
</reference>